<reference evidence="2 3" key="1">
    <citation type="journal article" date="2024" name="G3 (Bethesda)">
        <title>Genome assembly of Hibiscus sabdariffa L. provides insights into metabolisms of medicinal natural products.</title>
        <authorList>
            <person name="Kim T."/>
        </authorList>
    </citation>
    <scope>NUCLEOTIDE SEQUENCE [LARGE SCALE GENOMIC DNA]</scope>
    <source>
        <strain evidence="2">TK-2024</strain>
        <tissue evidence="2">Old leaves</tissue>
    </source>
</reference>
<dbReference type="EMBL" id="JBBPBN010000016">
    <property type="protein sequence ID" value="KAK9021606.1"/>
    <property type="molecule type" value="Genomic_DNA"/>
</dbReference>
<dbReference type="Proteomes" id="UP001396334">
    <property type="component" value="Unassembled WGS sequence"/>
</dbReference>
<protein>
    <submittedName>
        <fullName evidence="2">Uncharacterized protein</fullName>
    </submittedName>
</protein>
<feature type="compositionally biased region" description="Basic and acidic residues" evidence="1">
    <location>
        <begin position="1"/>
        <end position="22"/>
    </location>
</feature>
<accession>A0ABR2S9D7</accession>
<feature type="region of interest" description="Disordered" evidence="1">
    <location>
        <begin position="1"/>
        <end position="50"/>
    </location>
</feature>
<evidence type="ECO:0000313" key="2">
    <source>
        <dbReference type="EMBL" id="KAK9021606.1"/>
    </source>
</evidence>
<feature type="compositionally biased region" description="Basic and acidic residues" evidence="1">
    <location>
        <begin position="81"/>
        <end position="94"/>
    </location>
</feature>
<feature type="compositionally biased region" description="Low complexity" evidence="1">
    <location>
        <begin position="39"/>
        <end position="50"/>
    </location>
</feature>
<comment type="caution">
    <text evidence="2">The sequence shown here is derived from an EMBL/GenBank/DDBJ whole genome shotgun (WGS) entry which is preliminary data.</text>
</comment>
<proteinExistence type="predicted"/>
<gene>
    <name evidence="2" type="ORF">V6N11_011586</name>
</gene>
<sequence>MLWKFRDHRQLPEKAPRYKESSWNHNSDSTPTAEKRSGSGESVGESSLGNSVCNKLVGSENISLENNNLDGGKSNSQIGKDLPRGNGEKILHGKEKKSSWAAIVAKSGPELPLGSGGSQLQIDKELDVDLIASS</sequence>
<evidence type="ECO:0000256" key="1">
    <source>
        <dbReference type="SAM" id="MobiDB-lite"/>
    </source>
</evidence>
<organism evidence="2 3">
    <name type="scientific">Hibiscus sabdariffa</name>
    <name type="common">roselle</name>
    <dbReference type="NCBI Taxonomy" id="183260"/>
    <lineage>
        <taxon>Eukaryota</taxon>
        <taxon>Viridiplantae</taxon>
        <taxon>Streptophyta</taxon>
        <taxon>Embryophyta</taxon>
        <taxon>Tracheophyta</taxon>
        <taxon>Spermatophyta</taxon>
        <taxon>Magnoliopsida</taxon>
        <taxon>eudicotyledons</taxon>
        <taxon>Gunneridae</taxon>
        <taxon>Pentapetalae</taxon>
        <taxon>rosids</taxon>
        <taxon>malvids</taxon>
        <taxon>Malvales</taxon>
        <taxon>Malvaceae</taxon>
        <taxon>Malvoideae</taxon>
        <taxon>Hibiscus</taxon>
    </lineage>
</organism>
<feature type="compositionally biased region" description="Polar residues" evidence="1">
    <location>
        <begin position="63"/>
        <end position="78"/>
    </location>
</feature>
<feature type="compositionally biased region" description="Polar residues" evidence="1">
    <location>
        <begin position="23"/>
        <end position="32"/>
    </location>
</feature>
<feature type="region of interest" description="Disordered" evidence="1">
    <location>
        <begin position="63"/>
        <end position="94"/>
    </location>
</feature>
<keyword evidence="3" id="KW-1185">Reference proteome</keyword>
<evidence type="ECO:0000313" key="3">
    <source>
        <dbReference type="Proteomes" id="UP001396334"/>
    </source>
</evidence>
<name>A0ABR2S9D7_9ROSI</name>